<reference evidence="1" key="1">
    <citation type="submission" date="2023-08" db="EMBL/GenBank/DDBJ databases">
        <authorList>
            <person name="Chen Y."/>
            <person name="Shah S."/>
            <person name="Dougan E. K."/>
            <person name="Thang M."/>
            <person name="Chan C."/>
        </authorList>
    </citation>
    <scope>NUCLEOTIDE SEQUENCE</scope>
</reference>
<name>A0AA36I929_9DINO</name>
<dbReference type="InterPro" id="IPR036770">
    <property type="entry name" value="Ankyrin_rpt-contain_sf"/>
</dbReference>
<gene>
    <name evidence="1" type="ORF">EVOR1521_LOCUS10483</name>
</gene>
<dbReference type="SUPFAM" id="SSF48403">
    <property type="entry name" value="Ankyrin repeat"/>
    <property type="match status" value="1"/>
</dbReference>
<evidence type="ECO:0000313" key="1">
    <source>
        <dbReference type="EMBL" id="CAJ1383337.1"/>
    </source>
</evidence>
<dbReference type="Proteomes" id="UP001178507">
    <property type="component" value="Unassembled WGS sequence"/>
</dbReference>
<dbReference type="EMBL" id="CAUJNA010001004">
    <property type="protein sequence ID" value="CAJ1383337.1"/>
    <property type="molecule type" value="Genomic_DNA"/>
</dbReference>
<evidence type="ECO:0000313" key="2">
    <source>
        <dbReference type="Proteomes" id="UP001178507"/>
    </source>
</evidence>
<organism evidence="1 2">
    <name type="scientific">Effrenium voratum</name>
    <dbReference type="NCBI Taxonomy" id="2562239"/>
    <lineage>
        <taxon>Eukaryota</taxon>
        <taxon>Sar</taxon>
        <taxon>Alveolata</taxon>
        <taxon>Dinophyceae</taxon>
        <taxon>Suessiales</taxon>
        <taxon>Symbiodiniaceae</taxon>
        <taxon>Effrenium</taxon>
    </lineage>
</organism>
<accession>A0AA36I929</accession>
<sequence>MEPSLSMCCWTRLACTCSADLAALKEVQALAKEAFAPGAALPRLVAKGLAASAALRLLHLAAVDARAMPMPVLVSAVYSWAHLGLRNGRKPKRRSEHVALLAHEFANGIAPQGIKESMRLELTAVETAVSLRLALGGSLQEVAMLKLVPSDAPGKLDRRALVAPPAPRGATQATALMWATRQGVRWVQSMLRLGADPNQLTPCGWSALIYGAAFESRNMSLDGVSDSTEDYGGYRSRNRGVVGPLLDARADPSVQSLASQEFLSAFGPSPVDTLLVSAELLAAFEGVEGGWAQELLSS</sequence>
<dbReference type="AlphaFoldDB" id="A0AA36I929"/>
<dbReference type="Gene3D" id="1.25.40.20">
    <property type="entry name" value="Ankyrin repeat-containing domain"/>
    <property type="match status" value="1"/>
</dbReference>
<protein>
    <submittedName>
        <fullName evidence="1">Uncharacterized protein</fullName>
    </submittedName>
</protein>
<proteinExistence type="predicted"/>
<comment type="caution">
    <text evidence="1">The sequence shown here is derived from an EMBL/GenBank/DDBJ whole genome shotgun (WGS) entry which is preliminary data.</text>
</comment>
<keyword evidence="2" id="KW-1185">Reference proteome</keyword>